<feature type="compositionally biased region" description="Polar residues" evidence="2">
    <location>
        <begin position="36"/>
        <end position="56"/>
    </location>
</feature>
<keyword evidence="1" id="KW-0378">Hydrolase</keyword>
<dbReference type="Pfam" id="PF04203">
    <property type="entry name" value="Sortase"/>
    <property type="match status" value="1"/>
</dbReference>
<dbReference type="EMBL" id="NOVD01000057">
    <property type="protein sequence ID" value="PCK23127.1"/>
    <property type="molecule type" value="Genomic_DNA"/>
</dbReference>
<reference evidence="3 4" key="1">
    <citation type="submission" date="2017-07" db="EMBL/GenBank/DDBJ databases">
        <title>Draft sequence of Rhodococcus enclensis 23b-28.</title>
        <authorList>
            <person name="Besaury L."/>
            <person name="Sancelme M."/>
            <person name="Amato P."/>
            <person name="Lallement A."/>
            <person name="Delort A.-M."/>
        </authorList>
    </citation>
    <scope>NUCLEOTIDE SEQUENCE [LARGE SCALE GENOMIC DNA]</scope>
    <source>
        <strain evidence="3 4">23b-28</strain>
    </source>
</reference>
<dbReference type="RefSeq" id="WP_003943710.1">
    <property type="nucleotide sequence ID" value="NZ_AP023172.1"/>
</dbReference>
<dbReference type="InterPro" id="IPR023365">
    <property type="entry name" value="Sortase_dom-sf"/>
</dbReference>
<comment type="caution">
    <text evidence="3">The sequence shown here is derived from an EMBL/GenBank/DDBJ whole genome shotgun (WGS) entry which is preliminary data.</text>
</comment>
<evidence type="ECO:0000256" key="1">
    <source>
        <dbReference type="ARBA" id="ARBA00022801"/>
    </source>
</evidence>
<dbReference type="Proteomes" id="UP000230886">
    <property type="component" value="Unassembled WGS sequence"/>
</dbReference>
<dbReference type="PROSITE" id="PS51257">
    <property type="entry name" value="PROKAR_LIPOPROTEIN"/>
    <property type="match status" value="1"/>
</dbReference>
<name>A0A069JAA9_RHOSG</name>
<dbReference type="NCBIfam" id="NF033748">
    <property type="entry name" value="class_F_sortase"/>
    <property type="match status" value="1"/>
</dbReference>
<evidence type="ECO:0000256" key="2">
    <source>
        <dbReference type="SAM" id="MobiDB-lite"/>
    </source>
</evidence>
<organism evidence="3 4">
    <name type="scientific">Rhodococcus qingshengii</name>
    <dbReference type="NCBI Taxonomy" id="334542"/>
    <lineage>
        <taxon>Bacteria</taxon>
        <taxon>Bacillati</taxon>
        <taxon>Actinomycetota</taxon>
        <taxon>Actinomycetes</taxon>
        <taxon>Mycobacteriales</taxon>
        <taxon>Nocardiaceae</taxon>
        <taxon>Rhodococcus</taxon>
        <taxon>Rhodococcus erythropolis group</taxon>
    </lineage>
</organism>
<accession>A0A2A5J1M1</accession>
<proteinExistence type="predicted"/>
<dbReference type="SUPFAM" id="SSF63817">
    <property type="entry name" value="Sortase"/>
    <property type="match status" value="1"/>
</dbReference>
<dbReference type="GeneID" id="64139195"/>
<dbReference type="InterPro" id="IPR005754">
    <property type="entry name" value="Sortase"/>
</dbReference>
<dbReference type="AlphaFoldDB" id="A0A069JAA9"/>
<dbReference type="KEGG" id="rqi:C1M55_06265"/>
<sequence>MKDENSVMAPRTRRAITALALTVSVLVTVVGCAGGQSDSGNSQPHSSPRQDTTSAPRATDSALPERAPVTAEHRPARLEIPSIGVDTDIIDLGLDTDGALEVPPDGKDAGWYTGAPAPGEVGPAIIAGHVDWQGTDGVFFDLRNLETGADIIVTREDGSRAVFTATSVEHFPKEDFPTDVVYGDIDHPGLRIITCGGSFDETARSYNDNIIAFADLA</sequence>
<accession>A0A069JAA9</accession>
<feature type="region of interest" description="Disordered" evidence="2">
    <location>
        <begin position="35"/>
        <end position="78"/>
    </location>
</feature>
<dbReference type="GO" id="GO:0016787">
    <property type="term" value="F:hydrolase activity"/>
    <property type="evidence" value="ECO:0007669"/>
    <property type="project" value="UniProtKB-KW"/>
</dbReference>
<evidence type="ECO:0000313" key="3">
    <source>
        <dbReference type="EMBL" id="PCK23127.1"/>
    </source>
</evidence>
<evidence type="ECO:0000313" key="4">
    <source>
        <dbReference type="Proteomes" id="UP000230886"/>
    </source>
</evidence>
<dbReference type="InterPro" id="IPR042001">
    <property type="entry name" value="Sortase_F"/>
</dbReference>
<dbReference type="Gene3D" id="2.40.260.10">
    <property type="entry name" value="Sortase"/>
    <property type="match status" value="1"/>
</dbReference>
<gene>
    <name evidence="3" type="ORF">CHR55_30945</name>
</gene>
<protein>
    <submittedName>
        <fullName evidence="3">Class F sortase</fullName>
    </submittedName>
</protein>
<dbReference type="CDD" id="cd05829">
    <property type="entry name" value="Sortase_F"/>
    <property type="match status" value="1"/>
</dbReference>